<dbReference type="Gene3D" id="1.10.490.10">
    <property type="entry name" value="Globins"/>
    <property type="match status" value="1"/>
</dbReference>
<comment type="similarity">
    <text evidence="3">In the C-terminal section; belongs to the flavoprotein pyridine nucleotide cytochrome reductase family.</text>
</comment>
<dbReference type="Gene3D" id="3.40.50.80">
    <property type="entry name" value="Nucleotide-binding domain of ferredoxin-NADP reductase (FNR) module"/>
    <property type="match status" value="1"/>
</dbReference>
<dbReference type="Gene3D" id="2.40.30.10">
    <property type="entry name" value="Translation factors"/>
    <property type="match status" value="1"/>
</dbReference>
<comment type="cofactor">
    <cofactor evidence="1">
        <name>heme b</name>
        <dbReference type="ChEBI" id="CHEBI:60344"/>
    </cofactor>
</comment>
<evidence type="ECO:0000313" key="15">
    <source>
        <dbReference type="Proteomes" id="UP001519325"/>
    </source>
</evidence>
<dbReference type="CDD" id="cd06187">
    <property type="entry name" value="O2ase_reductase_like"/>
    <property type="match status" value="1"/>
</dbReference>
<comment type="catalytic activity">
    <reaction evidence="9">
        <text>2 nitric oxide + NADH + 2 O2 = 2 nitrate + NAD(+) + H(+)</text>
        <dbReference type="Rhea" id="RHEA:19469"/>
        <dbReference type="ChEBI" id="CHEBI:15378"/>
        <dbReference type="ChEBI" id="CHEBI:15379"/>
        <dbReference type="ChEBI" id="CHEBI:16480"/>
        <dbReference type="ChEBI" id="CHEBI:17632"/>
        <dbReference type="ChEBI" id="CHEBI:57540"/>
        <dbReference type="ChEBI" id="CHEBI:57945"/>
        <dbReference type="EC" id="1.14.12.17"/>
    </reaction>
</comment>
<dbReference type="Pfam" id="PF00042">
    <property type="entry name" value="Globin"/>
    <property type="match status" value="1"/>
</dbReference>
<dbReference type="InterPro" id="IPR001433">
    <property type="entry name" value="OxRdtase_FAD/NAD-bd"/>
</dbReference>
<evidence type="ECO:0000256" key="9">
    <source>
        <dbReference type="ARBA" id="ARBA00048649"/>
    </source>
</evidence>
<dbReference type="PRINTS" id="PR00410">
    <property type="entry name" value="PHEHYDRXLASE"/>
</dbReference>
<evidence type="ECO:0000256" key="1">
    <source>
        <dbReference type="ARBA" id="ARBA00001970"/>
    </source>
</evidence>
<proteinExistence type="inferred from homology"/>
<dbReference type="CDD" id="cd19753">
    <property type="entry name" value="Mb-like_oxidoreductase"/>
    <property type="match status" value="1"/>
</dbReference>
<dbReference type="EMBL" id="JAGGMR010000001">
    <property type="protein sequence ID" value="MBP2187101.1"/>
    <property type="molecule type" value="Genomic_DNA"/>
</dbReference>
<name>A0ABS4Q5Z2_9NOCA</name>
<dbReference type="InterPro" id="IPR050415">
    <property type="entry name" value="MRET"/>
</dbReference>
<protein>
    <recommendedName>
        <fullName evidence="4">nitric oxide dioxygenase</fullName>
        <ecNumber evidence="4">1.14.12.17</ecNumber>
    </recommendedName>
</protein>
<evidence type="ECO:0000259" key="12">
    <source>
        <dbReference type="PROSITE" id="PS01033"/>
    </source>
</evidence>
<keyword evidence="11" id="KW-0479">Metal-binding</keyword>
<dbReference type="RefSeq" id="WP_209883473.1">
    <property type="nucleotide sequence ID" value="NZ_JAGGMR010000001.1"/>
</dbReference>
<evidence type="ECO:0000256" key="11">
    <source>
        <dbReference type="RuleBase" id="RU000356"/>
    </source>
</evidence>
<evidence type="ECO:0000256" key="4">
    <source>
        <dbReference type="ARBA" id="ARBA00012229"/>
    </source>
</evidence>
<dbReference type="InterPro" id="IPR008333">
    <property type="entry name" value="Cbr1-like_FAD-bd_dom"/>
</dbReference>
<dbReference type="PRINTS" id="PR00371">
    <property type="entry name" value="FPNCR"/>
</dbReference>
<evidence type="ECO:0000256" key="2">
    <source>
        <dbReference type="ARBA" id="ARBA00001974"/>
    </source>
</evidence>
<keyword evidence="5" id="KW-0001">2Fe-2S</keyword>
<reference evidence="14 15" key="1">
    <citation type="submission" date="2021-03" db="EMBL/GenBank/DDBJ databases">
        <title>Sequencing the genomes of 1000 actinobacteria strains.</title>
        <authorList>
            <person name="Klenk H.-P."/>
        </authorList>
    </citation>
    <scope>NUCLEOTIDE SEQUENCE [LARGE SCALE GENOMIC DNA]</scope>
    <source>
        <strain evidence="14 15">DSM 45516</strain>
    </source>
</reference>
<dbReference type="EC" id="1.14.12.17" evidence="4"/>
<keyword evidence="15" id="KW-1185">Reference proteome</keyword>
<evidence type="ECO:0000256" key="5">
    <source>
        <dbReference type="ARBA" id="ARBA00022714"/>
    </source>
</evidence>
<comment type="catalytic activity">
    <reaction evidence="10">
        <text>2 nitric oxide + NADPH + 2 O2 = 2 nitrate + NADP(+) + H(+)</text>
        <dbReference type="Rhea" id="RHEA:19465"/>
        <dbReference type="ChEBI" id="CHEBI:15378"/>
        <dbReference type="ChEBI" id="CHEBI:15379"/>
        <dbReference type="ChEBI" id="CHEBI:16480"/>
        <dbReference type="ChEBI" id="CHEBI:17632"/>
        <dbReference type="ChEBI" id="CHEBI:57783"/>
        <dbReference type="ChEBI" id="CHEBI:58349"/>
        <dbReference type="EC" id="1.14.12.17"/>
    </reaction>
</comment>
<comment type="cofactor">
    <cofactor evidence="2">
        <name>FAD</name>
        <dbReference type="ChEBI" id="CHEBI:57692"/>
    </cofactor>
</comment>
<dbReference type="PANTHER" id="PTHR47354">
    <property type="entry name" value="NADH OXIDOREDUCTASE HCR"/>
    <property type="match status" value="1"/>
</dbReference>
<feature type="domain" description="Globin" evidence="12">
    <location>
        <begin position="1"/>
        <end position="131"/>
    </location>
</feature>
<dbReference type="InterPro" id="IPR009050">
    <property type="entry name" value="Globin-like_sf"/>
</dbReference>
<evidence type="ECO:0000256" key="6">
    <source>
        <dbReference type="ARBA" id="ARBA00022857"/>
    </source>
</evidence>
<dbReference type="PANTHER" id="PTHR47354:SF5">
    <property type="entry name" value="PROTEIN RFBI"/>
    <property type="match status" value="1"/>
</dbReference>
<evidence type="ECO:0000256" key="8">
    <source>
        <dbReference type="ARBA" id="ARBA00023027"/>
    </source>
</evidence>
<dbReference type="SUPFAM" id="SSF52343">
    <property type="entry name" value="Ferredoxin reductase-like, C-terminal NADP-linked domain"/>
    <property type="match status" value="1"/>
</dbReference>
<dbReference type="InterPro" id="IPR039261">
    <property type="entry name" value="FNR_nucleotide-bd"/>
</dbReference>
<evidence type="ECO:0000259" key="13">
    <source>
        <dbReference type="PROSITE" id="PS51384"/>
    </source>
</evidence>
<dbReference type="PROSITE" id="PS51384">
    <property type="entry name" value="FAD_FR"/>
    <property type="match status" value="1"/>
</dbReference>
<dbReference type="Proteomes" id="UP001519325">
    <property type="component" value="Unassembled WGS sequence"/>
</dbReference>
<keyword evidence="8" id="KW-0520">NAD</keyword>
<dbReference type="SUPFAM" id="SSF63380">
    <property type="entry name" value="Riboflavin synthase domain-like"/>
    <property type="match status" value="1"/>
</dbReference>
<evidence type="ECO:0000256" key="7">
    <source>
        <dbReference type="ARBA" id="ARBA00023014"/>
    </source>
</evidence>
<organism evidence="14 15">
    <name type="scientific">Nocardia goodfellowii</name>
    <dbReference type="NCBI Taxonomy" id="882446"/>
    <lineage>
        <taxon>Bacteria</taxon>
        <taxon>Bacillati</taxon>
        <taxon>Actinomycetota</taxon>
        <taxon>Actinomycetes</taxon>
        <taxon>Mycobacteriales</taxon>
        <taxon>Nocardiaceae</taxon>
        <taxon>Nocardia</taxon>
    </lineage>
</organism>
<dbReference type="Pfam" id="PF00970">
    <property type="entry name" value="FAD_binding_6"/>
    <property type="match status" value="1"/>
</dbReference>
<dbReference type="InterPro" id="IPR001709">
    <property type="entry name" value="Flavoprot_Pyr_Nucl_cyt_Rdtase"/>
</dbReference>
<evidence type="ECO:0000256" key="3">
    <source>
        <dbReference type="ARBA" id="ARBA00006401"/>
    </source>
</evidence>
<keyword evidence="6" id="KW-0521">NADP</keyword>
<dbReference type="InterPro" id="IPR017927">
    <property type="entry name" value="FAD-bd_FR_type"/>
</dbReference>
<keyword evidence="11" id="KW-0561">Oxygen transport</keyword>
<dbReference type="Pfam" id="PF00175">
    <property type="entry name" value="NAD_binding_1"/>
    <property type="match status" value="1"/>
</dbReference>
<dbReference type="InterPro" id="IPR000971">
    <property type="entry name" value="Globin"/>
</dbReference>
<dbReference type="SUPFAM" id="SSF46458">
    <property type="entry name" value="Globin-like"/>
    <property type="match status" value="1"/>
</dbReference>
<comment type="similarity">
    <text evidence="11">Belongs to the globin family.</text>
</comment>
<dbReference type="InterPro" id="IPR012292">
    <property type="entry name" value="Globin/Proto"/>
</dbReference>
<gene>
    <name evidence="14" type="ORF">BJ987_000002</name>
</gene>
<dbReference type="InterPro" id="IPR017938">
    <property type="entry name" value="Riboflavin_synthase-like_b-brl"/>
</dbReference>
<sequence length="405" mass="44008">MDIPALQSSWRDVEKVGDEAVLYFYSHLFMAHPDVRAMFPVSMATQRGKFFAALGRIVSNVDKIGADPSFVQQLGRDHRKFEVVADHYPAAGASLLATLQYFLGAAWTDSLAADWAEAYGIVAKLMVVAAEDDEATSPAWWDAEVIGTDRRSIDVAVLRIRPTEPYPYVAGQSMAVEIPQRPKMWRYYTPANAPRADGTIDLNVQIVAGGHVSAPLAREIRPGDTVRLGAPIGTALTLADDLRGDLLMVAGGTGLAPMSAVIEQLDADWRETGRTTNVHLFHGVRTQWNLYEHHFLSEMANTRPWFRYTPVVSEDPTYPGAKGVVGTVAAQAHHWQGYTALVCGSTPMIEHTTTALAAAGMPRSAIRFEQFDTVAEQEPAAAEAPAAIGADTIPAGAGHEVTTWR</sequence>
<comment type="caution">
    <text evidence="14">The sequence shown here is derived from an EMBL/GenBank/DDBJ whole genome shotgun (WGS) entry which is preliminary data.</text>
</comment>
<keyword evidence="7" id="KW-0411">Iron-sulfur</keyword>
<keyword evidence="11" id="KW-0349">Heme</keyword>
<accession>A0ABS4Q5Z2</accession>
<dbReference type="PROSITE" id="PS01033">
    <property type="entry name" value="GLOBIN"/>
    <property type="match status" value="1"/>
</dbReference>
<keyword evidence="11" id="KW-0408">Iron</keyword>
<keyword evidence="11" id="KW-0813">Transport</keyword>
<evidence type="ECO:0000313" key="14">
    <source>
        <dbReference type="EMBL" id="MBP2187101.1"/>
    </source>
</evidence>
<feature type="domain" description="FAD-binding FR-type" evidence="13">
    <location>
        <begin position="138"/>
        <end position="238"/>
    </location>
</feature>
<evidence type="ECO:0000256" key="10">
    <source>
        <dbReference type="ARBA" id="ARBA00049433"/>
    </source>
</evidence>